<comment type="similarity">
    <text evidence="10">Belongs to the methyl-accepting chemotaxis (MCP) protein family.</text>
</comment>
<dbReference type="Gene3D" id="3.30.450.20">
    <property type="entry name" value="PAS domain"/>
    <property type="match status" value="1"/>
</dbReference>
<keyword evidence="6 13" id="KW-0812">Transmembrane</keyword>
<dbReference type="PANTHER" id="PTHR32089">
    <property type="entry name" value="METHYL-ACCEPTING CHEMOTAXIS PROTEIN MCPB"/>
    <property type="match status" value="1"/>
</dbReference>
<dbReference type="FunFam" id="3.30.450.20:FF:000046">
    <property type="entry name" value="Aerotaxis sensor receptor"/>
    <property type="match status" value="1"/>
</dbReference>
<dbReference type="PROSITE" id="PS50111">
    <property type="entry name" value="CHEMOTAXIS_TRANSDUC_2"/>
    <property type="match status" value="1"/>
</dbReference>
<feature type="transmembrane region" description="Helical" evidence="13">
    <location>
        <begin position="178"/>
        <end position="196"/>
    </location>
</feature>
<feature type="coiled-coil region" evidence="12">
    <location>
        <begin position="319"/>
        <end position="346"/>
    </location>
</feature>
<feature type="transmembrane region" description="Helical" evidence="13">
    <location>
        <begin position="149"/>
        <end position="172"/>
    </location>
</feature>
<keyword evidence="9 11" id="KW-0807">Transducer</keyword>
<dbReference type="Gene3D" id="1.10.287.950">
    <property type="entry name" value="Methyl-accepting chemotaxis protein"/>
    <property type="match status" value="1"/>
</dbReference>
<keyword evidence="7 13" id="KW-1133">Transmembrane helix</keyword>
<dbReference type="RefSeq" id="WP_113879176.1">
    <property type="nucleotide sequence ID" value="NZ_QNSA01000002.1"/>
</dbReference>
<evidence type="ECO:0000256" key="11">
    <source>
        <dbReference type="PROSITE-ProRule" id="PRU00284"/>
    </source>
</evidence>
<dbReference type="CDD" id="cd11386">
    <property type="entry name" value="MCP_signal"/>
    <property type="match status" value="1"/>
</dbReference>
<gene>
    <name evidence="17" type="ORF">DET51_102218</name>
    <name evidence="16" type="ORF">DET64_102218</name>
</gene>
<organism evidence="17 18">
    <name type="scientific">Marinobacter nauticus</name>
    <name type="common">Marinobacter hydrocarbonoclasticus</name>
    <name type="synonym">Marinobacter aquaeolei</name>
    <dbReference type="NCBI Taxonomy" id="2743"/>
    <lineage>
        <taxon>Bacteria</taxon>
        <taxon>Pseudomonadati</taxon>
        <taxon>Pseudomonadota</taxon>
        <taxon>Gammaproteobacteria</taxon>
        <taxon>Pseudomonadales</taxon>
        <taxon>Marinobacteraceae</taxon>
        <taxon>Marinobacter</taxon>
    </lineage>
</organism>
<keyword evidence="19" id="KW-1185">Reference proteome</keyword>
<keyword evidence="2" id="KW-1003">Cell membrane</keyword>
<evidence type="ECO:0000256" key="13">
    <source>
        <dbReference type="SAM" id="Phobius"/>
    </source>
</evidence>
<evidence type="ECO:0000313" key="16">
    <source>
        <dbReference type="EMBL" id="RBP76199.1"/>
    </source>
</evidence>
<dbReference type="EMBL" id="QPJB01000002">
    <property type="protein sequence ID" value="RCW37072.1"/>
    <property type="molecule type" value="Genomic_DNA"/>
</dbReference>
<evidence type="ECO:0000256" key="2">
    <source>
        <dbReference type="ARBA" id="ARBA00022475"/>
    </source>
</evidence>
<dbReference type="Proteomes" id="UP000253065">
    <property type="component" value="Unassembled WGS sequence"/>
</dbReference>
<evidence type="ECO:0000256" key="7">
    <source>
        <dbReference type="ARBA" id="ARBA00022989"/>
    </source>
</evidence>
<evidence type="ECO:0000259" key="14">
    <source>
        <dbReference type="PROSITE" id="PS50111"/>
    </source>
</evidence>
<accession>A0A368V7J1</accession>
<dbReference type="InterPro" id="IPR013655">
    <property type="entry name" value="PAS_fold_3"/>
</dbReference>
<dbReference type="SMART" id="SM00283">
    <property type="entry name" value="MA"/>
    <property type="match status" value="1"/>
</dbReference>
<evidence type="ECO:0000256" key="12">
    <source>
        <dbReference type="SAM" id="Coils"/>
    </source>
</evidence>
<protein>
    <submittedName>
        <fullName evidence="17">Methyl-accepting chemotaxis sensory transducer with Pas/Pac sensor</fullName>
    </submittedName>
</protein>
<dbReference type="GO" id="GO:0007165">
    <property type="term" value="P:signal transduction"/>
    <property type="evidence" value="ECO:0007669"/>
    <property type="project" value="UniProtKB-KW"/>
</dbReference>
<dbReference type="PANTHER" id="PTHR32089:SF112">
    <property type="entry name" value="LYSOZYME-LIKE PROTEIN-RELATED"/>
    <property type="match status" value="1"/>
</dbReference>
<evidence type="ECO:0000256" key="3">
    <source>
        <dbReference type="ARBA" id="ARBA00022481"/>
    </source>
</evidence>
<dbReference type="PROSITE" id="PS50112">
    <property type="entry name" value="PAS"/>
    <property type="match status" value="1"/>
</dbReference>
<comment type="caution">
    <text evidence="17">The sequence shown here is derived from an EMBL/GenBank/DDBJ whole genome shotgun (WGS) entry which is preliminary data.</text>
</comment>
<proteinExistence type="inferred from homology"/>
<evidence type="ECO:0000256" key="10">
    <source>
        <dbReference type="ARBA" id="ARBA00029447"/>
    </source>
</evidence>
<dbReference type="SUPFAM" id="SSF55785">
    <property type="entry name" value="PYP-like sensor domain (PAS domain)"/>
    <property type="match status" value="1"/>
</dbReference>
<keyword evidence="8 13" id="KW-0472">Membrane</keyword>
<dbReference type="InterPro" id="IPR035965">
    <property type="entry name" value="PAS-like_dom_sf"/>
</dbReference>
<feature type="domain" description="Methyl-accepting transducer" evidence="14">
    <location>
        <begin position="272"/>
        <end position="484"/>
    </location>
</feature>
<dbReference type="SUPFAM" id="SSF58104">
    <property type="entry name" value="Methyl-accepting chemotaxis protein (MCP) signaling domain"/>
    <property type="match status" value="1"/>
</dbReference>
<keyword evidence="3" id="KW-0488">Methylation</keyword>
<evidence type="ECO:0000256" key="4">
    <source>
        <dbReference type="ARBA" id="ARBA00022500"/>
    </source>
</evidence>
<dbReference type="InterPro" id="IPR004089">
    <property type="entry name" value="MCPsignal_dom"/>
</dbReference>
<evidence type="ECO:0000256" key="1">
    <source>
        <dbReference type="ARBA" id="ARBA00004429"/>
    </source>
</evidence>
<keyword evidence="4" id="KW-0145">Chemotaxis</keyword>
<dbReference type="EMBL" id="QNSA01000002">
    <property type="protein sequence ID" value="RBP76199.1"/>
    <property type="molecule type" value="Genomic_DNA"/>
</dbReference>
<dbReference type="PRINTS" id="PR00260">
    <property type="entry name" value="CHEMTRNSDUCR"/>
</dbReference>
<dbReference type="Proteomes" id="UP000252795">
    <property type="component" value="Unassembled WGS sequence"/>
</dbReference>
<evidence type="ECO:0000256" key="5">
    <source>
        <dbReference type="ARBA" id="ARBA00022519"/>
    </source>
</evidence>
<feature type="domain" description="PAS" evidence="15">
    <location>
        <begin position="21"/>
        <end position="76"/>
    </location>
</feature>
<name>A0A368V7J1_MARNT</name>
<dbReference type="Pfam" id="PF08447">
    <property type="entry name" value="PAS_3"/>
    <property type="match status" value="1"/>
</dbReference>
<evidence type="ECO:0000259" key="15">
    <source>
        <dbReference type="PROSITE" id="PS50112"/>
    </source>
</evidence>
<dbReference type="GO" id="GO:0004888">
    <property type="term" value="F:transmembrane signaling receptor activity"/>
    <property type="evidence" value="ECO:0007669"/>
    <property type="project" value="InterPro"/>
</dbReference>
<dbReference type="InterPro" id="IPR004090">
    <property type="entry name" value="Chemotax_Me-accpt_rcpt"/>
</dbReference>
<dbReference type="NCBIfam" id="TIGR00229">
    <property type="entry name" value="sensory_box"/>
    <property type="match status" value="1"/>
</dbReference>
<keyword evidence="5" id="KW-0997">Cell inner membrane</keyword>
<evidence type="ECO:0000313" key="19">
    <source>
        <dbReference type="Proteomes" id="UP000253065"/>
    </source>
</evidence>
<evidence type="ECO:0000256" key="6">
    <source>
        <dbReference type="ARBA" id="ARBA00022692"/>
    </source>
</evidence>
<keyword evidence="12" id="KW-0175">Coiled coil</keyword>
<dbReference type="InterPro" id="IPR000014">
    <property type="entry name" value="PAS"/>
</dbReference>
<dbReference type="CDD" id="cd00130">
    <property type="entry name" value="PAS"/>
    <property type="match status" value="1"/>
</dbReference>
<evidence type="ECO:0000256" key="9">
    <source>
        <dbReference type="ARBA" id="ARBA00023224"/>
    </source>
</evidence>
<reference evidence="17 18" key="1">
    <citation type="submission" date="2018-07" db="EMBL/GenBank/DDBJ databases">
        <title>Freshwater and sediment microbial communities from various areas in North America, analyzing microbe dynamics in response to fracking.</title>
        <authorList>
            <person name="Lamendella R."/>
        </authorList>
    </citation>
    <scope>NUCLEOTIDE SEQUENCE [LARGE SCALE GENOMIC DNA]</scope>
    <source>
        <strain evidence="17 18">114E</strain>
        <strain evidence="16 19">114E_o</strain>
    </source>
</reference>
<evidence type="ECO:0000313" key="17">
    <source>
        <dbReference type="EMBL" id="RCW37072.1"/>
    </source>
</evidence>
<dbReference type="GO" id="GO:0005886">
    <property type="term" value="C:plasma membrane"/>
    <property type="evidence" value="ECO:0007669"/>
    <property type="project" value="UniProtKB-SubCell"/>
</dbReference>
<dbReference type="AlphaFoldDB" id="A0A368V7J1"/>
<evidence type="ECO:0000313" key="18">
    <source>
        <dbReference type="Proteomes" id="UP000252795"/>
    </source>
</evidence>
<comment type="subcellular location">
    <subcellularLocation>
        <location evidence="1">Cell inner membrane</location>
        <topology evidence="1">Multi-pass membrane protein</topology>
    </subcellularLocation>
</comment>
<evidence type="ECO:0000256" key="8">
    <source>
        <dbReference type="ARBA" id="ARBA00023136"/>
    </source>
</evidence>
<sequence>MRRNEPVTGHEREYPAHYHLITTTDLKGKITAANEEFAEVAGYSIDELVGQPHNLIRHPDMPPEAFANLWETIRKGDSWRGMVKNRCKNGDHYWVDAYVTPIMKNGELVEFQSVRCQPRRSQVRRAEKAYAAWNRGSLPRRFLAVSPPLISKLACLYGLLAGSLLVFGLTSLSIPEMAVLQALVLSVFGVLFWLTLPMMRTAREACCDAHPVMPWIYTGRRDEGGWIEYDRQKRDATLRAVSARMHANIGKLHGRKQRTMEWVSSSVASIRSQQGDIEQITRAFEELAQSVRRVNEMTVRTQQASADARQSASQCQHQMDSVNHSLSRLRQQLTSANDEMDRLTERSNAISVVLEVISDIAEQTNLLALNAAIEAARAGESGRGFAVVADEIRGLAQRTHDSTRRIDTMIEELQSETRMVVEVIGQGSSACEQTATMADEARQALTTTLKDMNIIDDCAREVAGATEQQSALAAQVERQAEHLLHLGNQSVQSSESARQESEQLGSNVDQAQLLTSHFLQMLCDKLLNKGAQASTRRFPEPAQ</sequence>
<dbReference type="Pfam" id="PF00015">
    <property type="entry name" value="MCPsignal"/>
    <property type="match status" value="1"/>
</dbReference>
<dbReference type="GO" id="GO:0006935">
    <property type="term" value="P:chemotaxis"/>
    <property type="evidence" value="ECO:0007669"/>
    <property type="project" value="UniProtKB-KW"/>
</dbReference>